<dbReference type="EMBL" id="CAJVQB010001753">
    <property type="protein sequence ID" value="CAG8548878.1"/>
    <property type="molecule type" value="Genomic_DNA"/>
</dbReference>
<sequence length="53" mass="5767">MFIIIFHIKGSIEDPKKFTICLEDYKRKRQANGGASVNTDGPADTATAAKAEP</sequence>
<protein>
    <submittedName>
        <fullName evidence="2">41873_t:CDS:1</fullName>
    </submittedName>
</protein>
<organism evidence="2 3">
    <name type="scientific">Gigaspora margarita</name>
    <dbReference type="NCBI Taxonomy" id="4874"/>
    <lineage>
        <taxon>Eukaryota</taxon>
        <taxon>Fungi</taxon>
        <taxon>Fungi incertae sedis</taxon>
        <taxon>Mucoromycota</taxon>
        <taxon>Glomeromycotina</taxon>
        <taxon>Glomeromycetes</taxon>
        <taxon>Diversisporales</taxon>
        <taxon>Gigasporaceae</taxon>
        <taxon>Gigaspora</taxon>
    </lineage>
</organism>
<comment type="caution">
    <text evidence="2">The sequence shown here is derived from an EMBL/GenBank/DDBJ whole genome shotgun (WGS) entry which is preliminary data.</text>
</comment>
<evidence type="ECO:0000256" key="1">
    <source>
        <dbReference type="SAM" id="MobiDB-lite"/>
    </source>
</evidence>
<accession>A0ABN7UB76</accession>
<evidence type="ECO:0000313" key="3">
    <source>
        <dbReference type="Proteomes" id="UP000789901"/>
    </source>
</evidence>
<gene>
    <name evidence="2" type="ORF">GMARGA_LOCUS4456</name>
</gene>
<name>A0ABN7UB76_GIGMA</name>
<feature type="region of interest" description="Disordered" evidence="1">
    <location>
        <begin position="29"/>
        <end position="53"/>
    </location>
</feature>
<dbReference type="Proteomes" id="UP000789901">
    <property type="component" value="Unassembled WGS sequence"/>
</dbReference>
<proteinExistence type="predicted"/>
<evidence type="ECO:0000313" key="2">
    <source>
        <dbReference type="EMBL" id="CAG8548878.1"/>
    </source>
</evidence>
<keyword evidence="3" id="KW-1185">Reference proteome</keyword>
<reference evidence="2 3" key="1">
    <citation type="submission" date="2021-06" db="EMBL/GenBank/DDBJ databases">
        <authorList>
            <person name="Kallberg Y."/>
            <person name="Tangrot J."/>
            <person name="Rosling A."/>
        </authorList>
    </citation>
    <scope>NUCLEOTIDE SEQUENCE [LARGE SCALE GENOMIC DNA]</scope>
    <source>
        <strain evidence="2 3">120-4 pot B 10/14</strain>
    </source>
</reference>